<dbReference type="Proteomes" id="UP000075321">
    <property type="component" value="Unassembled WGS sequence"/>
</dbReference>
<evidence type="ECO:0000256" key="1">
    <source>
        <dbReference type="SAM" id="Coils"/>
    </source>
</evidence>
<sequence length="119" mass="14066">MPRLTITVTDEQAALLNEKTGDGGEYESKSEAVRTFIQEYERLSERVTDLEAEYEERIADLERENERLRNEKQLILEQREEHTDLVRAIEREQSREDRRAQAGVLTRAKWWLVGMADEE</sequence>
<evidence type="ECO:0008006" key="4">
    <source>
        <dbReference type="Google" id="ProtNLM"/>
    </source>
</evidence>
<feature type="coiled-coil region" evidence="1">
    <location>
        <begin position="33"/>
        <end position="85"/>
    </location>
</feature>
<dbReference type="EMBL" id="LTAZ01000023">
    <property type="protein sequence ID" value="KYH23740.1"/>
    <property type="molecule type" value="Genomic_DNA"/>
</dbReference>
<protein>
    <recommendedName>
        <fullName evidence="4">Ribbon-helix-helix protein CopG domain-containing protein</fullName>
    </recommendedName>
</protein>
<comment type="caution">
    <text evidence="2">The sequence shown here is derived from an EMBL/GenBank/DDBJ whole genome shotgun (WGS) entry which is preliminary data.</text>
</comment>
<accession>A0A151A853</accession>
<dbReference type="AlphaFoldDB" id="A0A151A853"/>
<keyword evidence="3" id="KW-1185">Reference proteome</keyword>
<keyword evidence="1" id="KW-0175">Coiled coil</keyword>
<evidence type="ECO:0000313" key="2">
    <source>
        <dbReference type="EMBL" id="KYH23740.1"/>
    </source>
</evidence>
<gene>
    <name evidence="2" type="ORF">HAPAU_42200</name>
</gene>
<reference evidence="2 3" key="1">
    <citation type="submission" date="2016-02" db="EMBL/GenBank/DDBJ databases">
        <title>Genome sequence of Halalkalicoccus paucihalophilus DSM 24557.</title>
        <authorList>
            <person name="Poehlein A."/>
            <person name="Daniel R."/>
        </authorList>
    </citation>
    <scope>NUCLEOTIDE SEQUENCE [LARGE SCALE GENOMIC DNA]</scope>
    <source>
        <strain evidence="2 3">DSM 24557</strain>
    </source>
</reference>
<organism evidence="2 3">
    <name type="scientific">Halalkalicoccus paucihalophilus</name>
    <dbReference type="NCBI Taxonomy" id="1008153"/>
    <lineage>
        <taxon>Archaea</taxon>
        <taxon>Methanobacteriati</taxon>
        <taxon>Methanobacteriota</taxon>
        <taxon>Stenosarchaea group</taxon>
        <taxon>Halobacteria</taxon>
        <taxon>Halobacteriales</taxon>
        <taxon>Halococcaceae</taxon>
        <taxon>Halalkalicoccus</taxon>
    </lineage>
</organism>
<name>A0A151A853_9EURY</name>
<dbReference type="PATRIC" id="fig|1008153.3.peg.4528"/>
<dbReference type="RefSeq" id="WP_066385967.1">
    <property type="nucleotide sequence ID" value="NZ_LTAZ01000023.1"/>
</dbReference>
<evidence type="ECO:0000313" key="3">
    <source>
        <dbReference type="Proteomes" id="UP000075321"/>
    </source>
</evidence>
<dbReference type="OrthoDB" id="275491at2157"/>
<proteinExistence type="predicted"/>